<comment type="catalytic activity">
    <reaction evidence="7">
        <text>XTP + H2O = XMP + diphosphate + H(+)</text>
        <dbReference type="Rhea" id="RHEA:28610"/>
        <dbReference type="ChEBI" id="CHEBI:15377"/>
        <dbReference type="ChEBI" id="CHEBI:15378"/>
        <dbReference type="ChEBI" id="CHEBI:33019"/>
        <dbReference type="ChEBI" id="CHEBI:57464"/>
        <dbReference type="ChEBI" id="CHEBI:61314"/>
        <dbReference type="EC" id="3.6.1.66"/>
    </reaction>
</comment>
<comment type="caution">
    <text evidence="7">Lacks conserved residue(s) required for the propagation of feature annotation.</text>
</comment>
<keyword evidence="3 7" id="KW-0547">Nucleotide-binding</keyword>
<dbReference type="Pfam" id="PF01725">
    <property type="entry name" value="Ham1p_like"/>
    <property type="match status" value="1"/>
</dbReference>
<dbReference type="InterPro" id="IPR020922">
    <property type="entry name" value="dITP/XTP_pyrophosphatase"/>
</dbReference>
<comment type="cofactor">
    <cofactor evidence="7">
        <name>Mg(2+)</name>
        <dbReference type="ChEBI" id="CHEBI:18420"/>
    </cofactor>
    <text evidence="7">Binds 1 Mg(2+) ion per subunit.</text>
</comment>
<evidence type="ECO:0000256" key="1">
    <source>
        <dbReference type="ARBA" id="ARBA00008023"/>
    </source>
</evidence>
<gene>
    <name evidence="9" type="ORF">NG653_14060</name>
</gene>
<dbReference type="EC" id="3.6.1.66" evidence="7"/>
<dbReference type="PANTHER" id="PTHR11067">
    <property type="entry name" value="INOSINE TRIPHOSPHATE PYROPHOSPHATASE/HAM1 PROTEIN"/>
    <property type="match status" value="1"/>
</dbReference>
<dbReference type="NCBIfam" id="TIGR00042">
    <property type="entry name" value="RdgB/HAM1 family non-canonical purine NTP pyrophosphatase"/>
    <property type="match status" value="1"/>
</dbReference>
<feature type="binding site" evidence="7">
    <location>
        <begin position="8"/>
        <end position="13"/>
    </location>
    <ligand>
        <name>substrate</name>
    </ligand>
</feature>
<proteinExistence type="inferred from homology"/>
<evidence type="ECO:0000256" key="4">
    <source>
        <dbReference type="ARBA" id="ARBA00022801"/>
    </source>
</evidence>
<feature type="binding site" evidence="7">
    <location>
        <position position="69"/>
    </location>
    <ligand>
        <name>Mg(2+)</name>
        <dbReference type="ChEBI" id="CHEBI:18420"/>
    </ligand>
</feature>
<dbReference type="PANTHER" id="PTHR11067:SF9">
    <property type="entry name" value="INOSINE TRIPHOSPHATE PYROPHOSPHATASE"/>
    <property type="match status" value="1"/>
</dbReference>
<dbReference type="Proteomes" id="UP001206312">
    <property type="component" value="Unassembled WGS sequence"/>
</dbReference>
<comment type="function">
    <text evidence="7">Pyrophosphatase that catalyzes the hydrolysis of nucleoside triphosphates to their monophosphate derivatives, with a high preference for the non-canonical purine nucleotides XTP (xanthosine triphosphate), dITP (deoxyinosine triphosphate) and ITP. Seems to function as a house-cleaning enzyme that removes non-canonical purine nucleotides from the nucleotide pool, thus preventing their incorporation into DNA/RNA and avoiding chromosomal lesions.</text>
</comment>
<accession>A0ABT1B1X9</accession>
<evidence type="ECO:0000256" key="8">
    <source>
        <dbReference type="RuleBase" id="RU003781"/>
    </source>
</evidence>
<dbReference type="HAMAP" id="MF_01405">
    <property type="entry name" value="Non_canon_purine_NTPase"/>
    <property type="match status" value="1"/>
</dbReference>
<keyword evidence="5 7" id="KW-0460">Magnesium</keyword>
<dbReference type="Gene3D" id="3.90.950.10">
    <property type="match status" value="1"/>
</dbReference>
<evidence type="ECO:0000256" key="6">
    <source>
        <dbReference type="ARBA" id="ARBA00023080"/>
    </source>
</evidence>
<dbReference type="RefSeq" id="WP_252742356.1">
    <property type="nucleotide sequence ID" value="NZ_JAMXIB010000017.1"/>
</dbReference>
<dbReference type="CDD" id="cd00515">
    <property type="entry name" value="HAM1"/>
    <property type="match status" value="1"/>
</dbReference>
<name>A0ABT1B1X9_9FLAO</name>
<feature type="active site" description="Proton acceptor" evidence="7">
    <location>
        <position position="69"/>
    </location>
</feature>
<feature type="binding site" evidence="7">
    <location>
        <position position="70"/>
    </location>
    <ligand>
        <name>substrate</name>
    </ligand>
</feature>
<comment type="catalytic activity">
    <reaction evidence="7">
        <text>dITP + H2O = dIMP + diphosphate + H(+)</text>
        <dbReference type="Rhea" id="RHEA:28342"/>
        <dbReference type="ChEBI" id="CHEBI:15377"/>
        <dbReference type="ChEBI" id="CHEBI:15378"/>
        <dbReference type="ChEBI" id="CHEBI:33019"/>
        <dbReference type="ChEBI" id="CHEBI:61194"/>
        <dbReference type="ChEBI" id="CHEBI:61382"/>
        <dbReference type="EC" id="3.6.1.66"/>
    </reaction>
</comment>
<dbReference type="InterPro" id="IPR029001">
    <property type="entry name" value="ITPase-like_fam"/>
</dbReference>
<evidence type="ECO:0000313" key="9">
    <source>
        <dbReference type="EMBL" id="MCO5725984.1"/>
    </source>
</evidence>
<dbReference type="SUPFAM" id="SSF52972">
    <property type="entry name" value="ITPase-like"/>
    <property type="match status" value="1"/>
</dbReference>
<protein>
    <recommendedName>
        <fullName evidence="7">dITP/XTP pyrophosphatase</fullName>
        <ecNumber evidence="7">3.6.1.66</ecNumber>
    </recommendedName>
    <alternativeName>
        <fullName evidence="7">Non-canonical purine NTP pyrophosphatase</fullName>
    </alternativeName>
    <alternativeName>
        <fullName evidence="7">Non-standard purine NTP pyrophosphatase</fullName>
    </alternativeName>
    <alternativeName>
        <fullName evidence="7">Nucleoside-triphosphate diphosphatase</fullName>
    </alternativeName>
    <alternativeName>
        <fullName evidence="7">Nucleoside-triphosphate pyrophosphatase</fullName>
        <shortName evidence="7">NTPase</shortName>
    </alternativeName>
</protein>
<comment type="subunit">
    <text evidence="7">Homodimer.</text>
</comment>
<feature type="binding site" evidence="7">
    <location>
        <position position="172"/>
    </location>
    <ligand>
        <name>substrate</name>
    </ligand>
</feature>
<keyword evidence="10" id="KW-1185">Reference proteome</keyword>
<feature type="binding site" evidence="7">
    <location>
        <begin position="149"/>
        <end position="152"/>
    </location>
    <ligand>
        <name>substrate</name>
    </ligand>
</feature>
<keyword evidence="6 7" id="KW-0546">Nucleotide metabolism</keyword>
<comment type="caution">
    <text evidence="9">The sequence shown here is derived from an EMBL/GenBank/DDBJ whole genome shotgun (WGS) entry which is preliminary data.</text>
</comment>
<organism evidence="9 10">
    <name type="scientific">Robiginitalea marina</name>
    <dbReference type="NCBI Taxonomy" id="2954105"/>
    <lineage>
        <taxon>Bacteria</taxon>
        <taxon>Pseudomonadati</taxon>
        <taxon>Bacteroidota</taxon>
        <taxon>Flavobacteriia</taxon>
        <taxon>Flavobacteriales</taxon>
        <taxon>Flavobacteriaceae</taxon>
        <taxon>Robiginitalea</taxon>
    </lineage>
</organism>
<evidence type="ECO:0000256" key="2">
    <source>
        <dbReference type="ARBA" id="ARBA00022723"/>
    </source>
</evidence>
<feature type="binding site" evidence="7">
    <location>
        <begin position="177"/>
        <end position="178"/>
    </location>
    <ligand>
        <name>substrate</name>
    </ligand>
</feature>
<evidence type="ECO:0000313" key="10">
    <source>
        <dbReference type="Proteomes" id="UP001206312"/>
    </source>
</evidence>
<keyword evidence="2 7" id="KW-0479">Metal-binding</keyword>
<keyword evidence="4 7" id="KW-0378">Hydrolase</keyword>
<evidence type="ECO:0000256" key="7">
    <source>
        <dbReference type="HAMAP-Rule" id="MF_01405"/>
    </source>
</evidence>
<sequence length="198" mass="21765">MQKIVFASHNPNKVAEIRQMLPPGVEVLSLDDIGCTQDIPETADTLEGNAYLKASYVKEHYGFDCFADDTGLEVDALDGAPGVWSARFAGPGGDARANMEKLLQLLEGKTNRKARFRTVIALALGESYHYFEGVAEGEILERRTGDGGFGYDPVFRPHGHTGSFAQMTPQEKNLISHRGLAFRKFKAFMDEIVPRKGG</sequence>
<dbReference type="EMBL" id="JAMXIB010000017">
    <property type="protein sequence ID" value="MCO5725984.1"/>
    <property type="molecule type" value="Genomic_DNA"/>
</dbReference>
<comment type="catalytic activity">
    <reaction evidence="7">
        <text>ITP + H2O = IMP + diphosphate + H(+)</text>
        <dbReference type="Rhea" id="RHEA:29399"/>
        <dbReference type="ChEBI" id="CHEBI:15377"/>
        <dbReference type="ChEBI" id="CHEBI:15378"/>
        <dbReference type="ChEBI" id="CHEBI:33019"/>
        <dbReference type="ChEBI" id="CHEBI:58053"/>
        <dbReference type="ChEBI" id="CHEBI:61402"/>
        <dbReference type="EC" id="3.6.1.66"/>
    </reaction>
</comment>
<comment type="similarity">
    <text evidence="1 7 8">Belongs to the HAM1 NTPase family.</text>
</comment>
<reference evidence="9 10" key="1">
    <citation type="submission" date="2022-06" db="EMBL/GenBank/DDBJ databases">
        <authorList>
            <person name="Xuan X."/>
        </authorList>
    </citation>
    <scope>NUCLEOTIDE SEQUENCE [LARGE SCALE GENOMIC DNA]</scope>
    <source>
        <strain evidence="9 10">2V75</strain>
    </source>
</reference>
<evidence type="ECO:0000256" key="3">
    <source>
        <dbReference type="ARBA" id="ARBA00022741"/>
    </source>
</evidence>
<dbReference type="InterPro" id="IPR002637">
    <property type="entry name" value="RdgB/HAM1"/>
</dbReference>
<dbReference type="NCBIfam" id="NF011398">
    <property type="entry name" value="PRK14823.1"/>
    <property type="match status" value="1"/>
</dbReference>
<evidence type="ECO:0000256" key="5">
    <source>
        <dbReference type="ARBA" id="ARBA00022842"/>
    </source>
</evidence>